<feature type="transmembrane region" description="Helical" evidence="2">
    <location>
        <begin position="12"/>
        <end position="31"/>
    </location>
</feature>
<evidence type="ECO:0000313" key="3">
    <source>
        <dbReference type="EMBL" id="OGK54575.1"/>
    </source>
</evidence>
<keyword evidence="2" id="KW-0472">Membrane</keyword>
<keyword evidence="2" id="KW-0812">Transmembrane</keyword>
<evidence type="ECO:0000256" key="1">
    <source>
        <dbReference type="SAM" id="MobiDB-lite"/>
    </source>
</evidence>
<dbReference type="Proteomes" id="UP000177418">
    <property type="component" value="Unassembled WGS sequence"/>
</dbReference>
<organism evidence="3 4">
    <name type="scientific">Candidatus Roizmanbacteria bacterium RIFCSPLOWO2_02_FULL_36_11</name>
    <dbReference type="NCBI Taxonomy" id="1802071"/>
    <lineage>
        <taxon>Bacteria</taxon>
        <taxon>Candidatus Roizmaniibacteriota</taxon>
    </lineage>
</organism>
<feature type="region of interest" description="Disordered" evidence="1">
    <location>
        <begin position="104"/>
        <end position="147"/>
    </location>
</feature>
<comment type="caution">
    <text evidence="3">The sequence shown here is derived from an EMBL/GenBank/DDBJ whole genome shotgun (WGS) entry which is preliminary data.</text>
</comment>
<reference evidence="3 4" key="1">
    <citation type="journal article" date="2016" name="Nat. Commun.">
        <title>Thousands of microbial genomes shed light on interconnected biogeochemical processes in an aquifer system.</title>
        <authorList>
            <person name="Anantharaman K."/>
            <person name="Brown C.T."/>
            <person name="Hug L.A."/>
            <person name="Sharon I."/>
            <person name="Castelle C.J."/>
            <person name="Probst A.J."/>
            <person name="Thomas B.C."/>
            <person name="Singh A."/>
            <person name="Wilkins M.J."/>
            <person name="Karaoz U."/>
            <person name="Brodie E.L."/>
            <person name="Williams K.H."/>
            <person name="Hubbard S.S."/>
            <person name="Banfield J.F."/>
        </authorList>
    </citation>
    <scope>NUCLEOTIDE SEQUENCE [LARGE SCALE GENOMIC DNA]</scope>
</reference>
<dbReference type="AlphaFoldDB" id="A0A1F7JG40"/>
<proteinExistence type="predicted"/>
<name>A0A1F7JG40_9BACT</name>
<gene>
    <name evidence="3" type="ORF">A3H78_01675</name>
</gene>
<dbReference type="EMBL" id="MGAV01000014">
    <property type="protein sequence ID" value="OGK54575.1"/>
    <property type="molecule type" value="Genomic_DNA"/>
</dbReference>
<evidence type="ECO:0000313" key="4">
    <source>
        <dbReference type="Proteomes" id="UP000177418"/>
    </source>
</evidence>
<evidence type="ECO:0000256" key="2">
    <source>
        <dbReference type="SAM" id="Phobius"/>
    </source>
</evidence>
<accession>A0A1F7JG40</accession>
<keyword evidence="2" id="KW-1133">Transmembrane helix</keyword>
<protein>
    <submittedName>
        <fullName evidence="3">Uncharacterized protein</fullName>
    </submittedName>
</protein>
<sequence>MDPITNQAGVVVLWVVIALAGLSALAGLKFWVLPWIRIWIEGATDKWWINIVAPLMIVVGVVVWGAFWTGAFGYMYHESKIRIPRLEIISDIRETWNRSKAAWEGDLKTATEPTAEPGKAVPGAAPTPQSSAPIKEQAPAASGGSSSAGGGSGCKSEWCTGGACADGCGAVGAPGFVCTDGTWVQNWDVWNKAPKAPDCK</sequence>
<feature type="transmembrane region" description="Helical" evidence="2">
    <location>
        <begin position="51"/>
        <end position="76"/>
    </location>
</feature>